<dbReference type="RefSeq" id="WP_058266576.1">
    <property type="nucleotide sequence ID" value="NZ_FMAZ01000001.1"/>
</dbReference>
<dbReference type="SUPFAM" id="SSF51905">
    <property type="entry name" value="FAD/NAD(P)-binding domain"/>
    <property type="match status" value="2"/>
</dbReference>
<name>A0A0V8IVY3_9MICC</name>
<dbReference type="Pfam" id="PF13738">
    <property type="entry name" value="Pyr_redox_3"/>
    <property type="match status" value="1"/>
</dbReference>
<accession>A0A0V8IVY3</accession>
<proteinExistence type="predicted"/>
<reference evidence="2 3" key="1">
    <citation type="journal article" date="2014" name="Arch. Microbiol.">
        <title>Arthrobacter enclensis sp. nov., isolated from sediment sample.</title>
        <authorList>
            <person name="Dastager S.G."/>
            <person name="Liu Q."/>
            <person name="Tang S.K."/>
            <person name="Krishnamurthi S."/>
            <person name="Lee J.C."/>
            <person name="Li W.J."/>
        </authorList>
    </citation>
    <scope>NUCLEOTIDE SEQUENCE [LARGE SCALE GENOMIC DNA]</scope>
    <source>
        <strain evidence="2 3">NIO-1008</strain>
    </source>
</reference>
<evidence type="ECO:0000256" key="1">
    <source>
        <dbReference type="ARBA" id="ARBA00023002"/>
    </source>
</evidence>
<dbReference type="InterPro" id="IPR036188">
    <property type="entry name" value="FAD/NAD-bd_sf"/>
</dbReference>
<keyword evidence="3" id="KW-1185">Reference proteome</keyword>
<dbReference type="PANTHER" id="PTHR43539:SF78">
    <property type="entry name" value="FLAVIN-CONTAINING MONOOXYGENASE"/>
    <property type="match status" value="1"/>
</dbReference>
<gene>
    <name evidence="2" type="ORF">AS031_02735</name>
</gene>
<dbReference type="InterPro" id="IPR050982">
    <property type="entry name" value="Auxin_biosynth/cation_transpt"/>
</dbReference>
<dbReference type="GO" id="GO:0050660">
    <property type="term" value="F:flavin adenine dinucleotide binding"/>
    <property type="evidence" value="ECO:0007669"/>
    <property type="project" value="TreeGrafter"/>
</dbReference>
<evidence type="ECO:0000313" key="3">
    <source>
        <dbReference type="Proteomes" id="UP000053199"/>
    </source>
</evidence>
<dbReference type="STRING" id="993070.AS031_02735"/>
<dbReference type="EMBL" id="LNQM01000001">
    <property type="protein sequence ID" value="KSU78971.1"/>
    <property type="molecule type" value="Genomic_DNA"/>
</dbReference>
<dbReference type="PRINTS" id="PR00469">
    <property type="entry name" value="PNDRDTASEII"/>
</dbReference>
<dbReference type="Gene3D" id="3.50.50.60">
    <property type="entry name" value="FAD/NAD(P)-binding domain"/>
    <property type="match status" value="1"/>
</dbReference>
<keyword evidence="1" id="KW-0560">Oxidoreductase</keyword>
<dbReference type="Proteomes" id="UP000053199">
    <property type="component" value="Unassembled WGS sequence"/>
</dbReference>
<dbReference type="AlphaFoldDB" id="A0A0V8IVY3"/>
<evidence type="ECO:0000313" key="2">
    <source>
        <dbReference type="EMBL" id="KSU78971.1"/>
    </source>
</evidence>
<protein>
    <submittedName>
        <fullName evidence="2">Portal protein</fullName>
    </submittedName>
</protein>
<dbReference type="PRINTS" id="PR00368">
    <property type="entry name" value="FADPNR"/>
</dbReference>
<dbReference type="GO" id="GO:0004497">
    <property type="term" value="F:monooxygenase activity"/>
    <property type="evidence" value="ECO:0007669"/>
    <property type="project" value="TreeGrafter"/>
</dbReference>
<sequence length="378" mass="40470">MNGNTMDSRGPNGTPEVLDTLVIGGGQAGLAIGHYLSRQGRQFLILDANTRIGDGWRTRWDSLRLFTPAKYNGLPGVPFPADPLSFPAKDQMADYLEHYAAASSLPVLTGVRVERLWREGGVYVAAANGNRWEARTVVLATGAERKPKLPPFAAGLDGSIVHFHSSSYKNPEQLQDGPVLVVGLGNSGAEIALEVSRTHPTLVAANPPREMPFKHGRTAARFILPLVRFVGLHVLTLGTPAGRKAAPQFRDHGAPLIRTRARDLAAAGVTFVPRVRGVQDGLPLLEDGSQPTVTNVIWCTGFQEDLQWLDPALAAAAGEARQPGGEVQDPPGLYFVGRNFQHSAASATVTGSVHDARRVAGRIPVRHAANSNGRVALR</sequence>
<dbReference type="PANTHER" id="PTHR43539">
    <property type="entry name" value="FLAVIN-BINDING MONOOXYGENASE-LIKE PROTEIN (AFU_ORTHOLOGUE AFUA_4G09220)"/>
    <property type="match status" value="1"/>
</dbReference>
<organism evidence="2 3">
    <name type="scientific">Pseudarthrobacter enclensis</name>
    <dbReference type="NCBI Taxonomy" id="993070"/>
    <lineage>
        <taxon>Bacteria</taxon>
        <taxon>Bacillati</taxon>
        <taxon>Actinomycetota</taxon>
        <taxon>Actinomycetes</taxon>
        <taxon>Micrococcales</taxon>
        <taxon>Micrococcaceae</taxon>
        <taxon>Pseudarthrobacter</taxon>
    </lineage>
</organism>
<comment type="caution">
    <text evidence="2">The sequence shown here is derived from an EMBL/GenBank/DDBJ whole genome shotgun (WGS) entry which is preliminary data.</text>
</comment>